<dbReference type="FunFam" id="3.50.30.30:FF:000005">
    <property type="entry name" value="subtilisin-like protease SBT1.5"/>
    <property type="match status" value="1"/>
</dbReference>
<dbReference type="FunFam" id="3.30.70.80:FF:000003">
    <property type="entry name" value="Subtilisin-like protease SBT1.9"/>
    <property type="match status" value="1"/>
</dbReference>
<dbReference type="PROSITE" id="PS00138">
    <property type="entry name" value="SUBTILASE_SER"/>
    <property type="match status" value="1"/>
</dbReference>
<feature type="active site" description="Charge relay system" evidence="12 13">
    <location>
        <position position="565"/>
    </location>
</feature>
<dbReference type="Gene3D" id="2.60.40.2310">
    <property type="match status" value="1"/>
</dbReference>
<feature type="domain" description="Peptidase S8/S53" evidence="15">
    <location>
        <begin position="146"/>
        <end position="615"/>
    </location>
</feature>
<dbReference type="InterPro" id="IPR034197">
    <property type="entry name" value="Peptidases_S8_3"/>
</dbReference>
<dbReference type="GO" id="GO:0048731">
    <property type="term" value="P:system development"/>
    <property type="evidence" value="ECO:0007669"/>
    <property type="project" value="UniProtKB-ARBA"/>
</dbReference>
<feature type="chain" id="PRO_5041920783" evidence="14">
    <location>
        <begin position="27"/>
        <end position="791"/>
    </location>
</feature>
<accession>A0AAD7L546</accession>
<gene>
    <name evidence="19" type="ORF">O6P43_027489</name>
</gene>
<keyword evidence="6 13" id="KW-0645">Protease</keyword>
<dbReference type="InterPro" id="IPR023828">
    <property type="entry name" value="Peptidase_S8_Ser-AS"/>
</dbReference>
<name>A0AAD7L546_QUISA</name>
<dbReference type="GO" id="GO:0004252">
    <property type="term" value="F:serine-type endopeptidase activity"/>
    <property type="evidence" value="ECO:0007669"/>
    <property type="project" value="UniProtKB-UniRule"/>
</dbReference>
<dbReference type="InterPro" id="IPR041469">
    <property type="entry name" value="Subtilisin-like_FN3"/>
</dbReference>
<dbReference type="InterPro" id="IPR045051">
    <property type="entry name" value="SBT"/>
</dbReference>
<dbReference type="Pfam" id="PF00082">
    <property type="entry name" value="Peptidase_S8"/>
    <property type="match status" value="1"/>
</dbReference>
<dbReference type="EMBL" id="JARAOO010000011">
    <property type="protein sequence ID" value="KAJ7951443.1"/>
    <property type="molecule type" value="Genomic_DNA"/>
</dbReference>
<keyword evidence="9 13" id="KW-0720">Serine protease</keyword>
<dbReference type="InterPro" id="IPR010259">
    <property type="entry name" value="S8pro/Inhibitor_I9"/>
</dbReference>
<dbReference type="GO" id="GO:0006508">
    <property type="term" value="P:proteolysis"/>
    <property type="evidence" value="ECO:0007669"/>
    <property type="project" value="UniProtKB-KW"/>
</dbReference>
<feature type="domain" description="Subtilisin-like protease fibronectin type-III" evidence="18">
    <location>
        <begin position="681"/>
        <end position="785"/>
    </location>
</feature>
<evidence type="ECO:0000256" key="6">
    <source>
        <dbReference type="ARBA" id="ARBA00022670"/>
    </source>
</evidence>
<evidence type="ECO:0000256" key="1">
    <source>
        <dbReference type="ARBA" id="ARBA00002076"/>
    </source>
</evidence>
<dbReference type="FunFam" id="3.40.50.200:FF:000006">
    <property type="entry name" value="Subtilisin-like protease SBT1.5"/>
    <property type="match status" value="1"/>
</dbReference>
<evidence type="ECO:0000256" key="8">
    <source>
        <dbReference type="ARBA" id="ARBA00022801"/>
    </source>
</evidence>
<evidence type="ECO:0000259" key="15">
    <source>
        <dbReference type="Pfam" id="PF00082"/>
    </source>
</evidence>
<proteinExistence type="inferred from homology"/>
<dbReference type="PRINTS" id="PR00723">
    <property type="entry name" value="SUBTILISIN"/>
</dbReference>
<feature type="active site" description="Charge relay system" evidence="12 13">
    <location>
        <position position="155"/>
    </location>
</feature>
<evidence type="ECO:0000259" key="18">
    <source>
        <dbReference type="Pfam" id="PF17766"/>
    </source>
</evidence>
<dbReference type="InterPro" id="IPR036852">
    <property type="entry name" value="Peptidase_S8/S53_dom_sf"/>
</dbReference>
<keyword evidence="20" id="KW-1185">Reference proteome</keyword>
<dbReference type="FunFam" id="2.60.40.2310:FF:000001">
    <property type="entry name" value="Subtilisin-like protease SBT1.5"/>
    <property type="match status" value="1"/>
</dbReference>
<evidence type="ECO:0000256" key="2">
    <source>
        <dbReference type="ARBA" id="ARBA00004271"/>
    </source>
</evidence>
<evidence type="ECO:0000256" key="9">
    <source>
        <dbReference type="ARBA" id="ARBA00022825"/>
    </source>
</evidence>
<dbReference type="Pfam" id="PF05922">
    <property type="entry name" value="Inhibitor_I9"/>
    <property type="match status" value="1"/>
</dbReference>
<reference evidence="19" key="1">
    <citation type="journal article" date="2023" name="Science">
        <title>Elucidation of the pathway for biosynthesis of saponin adjuvants from the soapbark tree.</title>
        <authorList>
            <person name="Reed J."/>
            <person name="Orme A."/>
            <person name="El-Demerdash A."/>
            <person name="Owen C."/>
            <person name="Martin L.B.B."/>
            <person name="Misra R.C."/>
            <person name="Kikuchi S."/>
            <person name="Rejzek M."/>
            <person name="Martin A.C."/>
            <person name="Harkess A."/>
            <person name="Leebens-Mack J."/>
            <person name="Louveau T."/>
            <person name="Stephenson M.J."/>
            <person name="Osbourn A."/>
        </authorList>
    </citation>
    <scope>NUCLEOTIDE SEQUENCE</scope>
    <source>
        <strain evidence="19">S10</strain>
    </source>
</reference>
<evidence type="ECO:0000259" key="16">
    <source>
        <dbReference type="Pfam" id="PF02225"/>
    </source>
</evidence>
<evidence type="ECO:0000259" key="17">
    <source>
        <dbReference type="Pfam" id="PF05922"/>
    </source>
</evidence>
<feature type="domain" description="Inhibitor I9" evidence="17">
    <location>
        <begin position="37"/>
        <end position="121"/>
    </location>
</feature>
<feature type="signal peptide" evidence="14">
    <location>
        <begin position="1"/>
        <end position="26"/>
    </location>
</feature>
<evidence type="ECO:0000256" key="3">
    <source>
        <dbReference type="ARBA" id="ARBA00011073"/>
    </source>
</evidence>
<evidence type="ECO:0000256" key="7">
    <source>
        <dbReference type="ARBA" id="ARBA00022729"/>
    </source>
</evidence>
<keyword evidence="8 13" id="KW-0378">Hydrolase</keyword>
<dbReference type="InterPro" id="IPR015500">
    <property type="entry name" value="Peptidase_S8_subtilisin-rel"/>
</dbReference>
<feature type="domain" description="PA" evidence="16">
    <location>
        <begin position="386"/>
        <end position="476"/>
    </location>
</feature>
<dbReference type="PANTHER" id="PTHR10795">
    <property type="entry name" value="PROPROTEIN CONVERTASE SUBTILISIN/KEXIN"/>
    <property type="match status" value="1"/>
</dbReference>
<dbReference type="PROSITE" id="PS51892">
    <property type="entry name" value="SUBTILASE"/>
    <property type="match status" value="1"/>
</dbReference>
<evidence type="ECO:0000256" key="11">
    <source>
        <dbReference type="ARBA" id="ARBA00023180"/>
    </source>
</evidence>
<organism evidence="19 20">
    <name type="scientific">Quillaja saponaria</name>
    <name type="common">Soap bark tree</name>
    <dbReference type="NCBI Taxonomy" id="32244"/>
    <lineage>
        <taxon>Eukaryota</taxon>
        <taxon>Viridiplantae</taxon>
        <taxon>Streptophyta</taxon>
        <taxon>Embryophyta</taxon>
        <taxon>Tracheophyta</taxon>
        <taxon>Spermatophyta</taxon>
        <taxon>Magnoliopsida</taxon>
        <taxon>eudicotyledons</taxon>
        <taxon>Gunneridae</taxon>
        <taxon>Pentapetalae</taxon>
        <taxon>rosids</taxon>
        <taxon>fabids</taxon>
        <taxon>Fabales</taxon>
        <taxon>Quillajaceae</taxon>
        <taxon>Quillaja</taxon>
    </lineage>
</organism>
<comment type="caution">
    <text evidence="19">The sequence shown here is derived from an EMBL/GenBank/DDBJ whole genome shotgun (WGS) entry which is preliminary data.</text>
</comment>
<keyword evidence="10" id="KW-0865">Zymogen</keyword>
<dbReference type="Gene3D" id="3.30.70.80">
    <property type="entry name" value="Peptidase S8 propeptide/proteinase inhibitor I9"/>
    <property type="match status" value="1"/>
</dbReference>
<comment type="subcellular location">
    <subcellularLocation>
        <location evidence="2">Secreted</location>
        <location evidence="2">Extracellular space</location>
        <location evidence="2">Apoplast</location>
    </subcellularLocation>
</comment>
<dbReference type="Pfam" id="PF17766">
    <property type="entry name" value="fn3_6"/>
    <property type="match status" value="1"/>
</dbReference>
<dbReference type="GO" id="GO:0009609">
    <property type="term" value="P:response to symbiotic bacterium"/>
    <property type="evidence" value="ECO:0007669"/>
    <property type="project" value="UniProtKB-ARBA"/>
</dbReference>
<dbReference type="InterPro" id="IPR000209">
    <property type="entry name" value="Peptidase_S8/S53_dom"/>
</dbReference>
<dbReference type="Pfam" id="PF02225">
    <property type="entry name" value="PA"/>
    <property type="match status" value="1"/>
</dbReference>
<evidence type="ECO:0000256" key="13">
    <source>
        <dbReference type="PROSITE-ProRule" id="PRU01240"/>
    </source>
</evidence>
<comment type="function">
    <text evidence="1">Required for arbuscular mycorrhiza (AM) development during AM symbiosis with AM fungi (e.g. Glomeromycota intraradices).</text>
</comment>
<evidence type="ECO:0000256" key="5">
    <source>
        <dbReference type="ARBA" id="ARBA00022525"/>
    </source>
</evidence>
<feature type="active site" description="Charge relay system" evidence="12 13">
    <location>
        <position position="228"/>
    </location>
</feature>
<evidence type="ECO:0000256" key="4">
    <source>
        <dbReference type="ARBA" id="ARBA00022523"/>
    </source>
</evidence>
<dbReference type="AlphaFoldDB" id="A0AAD7L546"/>
<keyword evidence="5" id="KW-0964">Secreted</keyword>
<evidence type="ECO:0000256" key="10">
    <source>
        <dbReference type="ARBA" id="ARBA00023145"/>
    </source>
</evidence>
<sequence>MAASAFFFIHTFIFLLVISITPDVSSSSSSVNTESKTFIVQVQHEAKPSIFVSHKLWYESSLASLSVTVTGSHPEETSRIIHTYDTVFHGFAAKLSPLEAENLQSLSHVIAVIPEQVRHLQTTRSREFLGLKNSGNAGLLKESDFGSDLVIGVIDTGIWPERQSFNDRDLGSVPAKWKGQCVAGKGFAGSSCNRKLIGARFFCNGYEAANGKMNESTEYRSPRDSDGHGTHTASIAAGRYVFPASALGYARGMAAGMAPKARLAAYKVCWNSGCYDSDILAAFDAAVADGVDVVSLSVGGVVVPYYLDAIAIGAFGASNSGVFVSASAGNGGPGGLTVTNVAPWVTTVGAGTIDRDFPADVKLGNGKTIPGVSIYGGPGLTPGRLYPLVYAGSEGGGDGYSSSLCLEGSLDPNFVKNKIVLCDRGINSRATKGEVVKKAGGIGMILANGVFDGEGLVADCHILPATAVGAANGDEIRKYISMASKSHSPATATFEFKGTRLGVKPAPVVASFSARGPNPETPEILKPDVIAPGVNILAAWPDNVGPSGIPSDKRKTEFNILSGTSMACPHVSGLAALLKAAHPEWSPAAIRSALMTSAYIVDNRGETMLDESTGNTSSVLDFGSGHVHPEKAMNPGLIYDITSYDYVDFLCNSNYTTKNIQVIARKVADCSGAKKAGHAGNLNYPSLSVVFQQYGKNKMSTHFIRTVTNVGDPNSVYQVTIRPPSGIAVTVEPEKLAFRRVGQKLSFLVRVQSMAIKLSPGSSTVKSGSIVWSDGKHTVTSPLVVTMQQPL</sequence>
<dbReference type="Gene3D" id="3.40.50.200">
    <property type="entry name" value="Peptidase S8/S53 domain"/>
    <property type="match status" value="1"/>
</dbReference>
<dbReference type="SUPFAM" id="SSF52743">
    <property type="entry name" value="Subtilisin-like"/>
    <property type="match status" value="1"/>
</dbReference>
<evidence type="ECO:0000256" key="12">
    <source>
        <dbReference type="PIRSR" id="PIRSR615500-1"/>
    </source>
</evidence>
<protein>
    <submittedName>
        <fullName evidence="19">Subtilisin-like protease</fullName>
    </submittedName>
</protein>
<dbReference type="Proteomes" id="UP001163823">
    <property type="component" value="Chromosome 11"/>
</dbReference>
<dbReference type="InterPro" id="IPR037045">
    <property type="entry name" value="S8pro/Inhibitor_I9_sf"/>
</dbReference>
<dbReference type="GO" id="GO:0048046">
    <property type="term" value="C:apoplast"/>
    <property type="evidence" value="ECO:0007669"/>
    <property type="project" value="UniProtKB-SubCell"/>
</dbReference>
<evidence type="ECO:0000313" key="20">
    <source>
        <dbReference type="Proteomes" id="UP001163823"/>
    </source>
</evidence>
<keyword evidence="4" id="KW-0052">Apoplast</keyword>
<dbReference type="CDD" id="cd02120">
    <property type="entry name" value="PA_subtilisin_like"/>
    <property type="match status" value="1"/>
</dbReference>
<dbReference type="Gene3D" id="3.50.30.30">
    <property type="match status" value="1"/>
</dbReference>
<evidence type="ECO:0000313" key="19">
    <source>
        <dbReference type="EMBL" id="KAJ7951443.1"/>
    </source>
</evidence>
<dbReference type="GO" id="GO:0009610">
    <property type="term" value="P:response to symbiotic fungus"/>
    <property type="evidence" value="ECO:0007669"/>
    <property type="project" value="UniProtKB-ARBA"/>
</dbReference>
<dbReference type="KEGG" id="qsa:O6P43_027489"/>
<keyword evidence="7 14" id="KW-0732">Signal</keyword>
<evidence type="ECO:0000256" key="14">
    <source>
        <dbReference type="SAM" id="SignalP"/>
    </source>
</evidence>
<comment type="similarity">
    <text evidence="3 13">Belongs to the peptidase S8 family.</text>
</comment>
<keyword evidence="11" id="KW-0325">Glycoprotein</keyword>
<dbReference type="CDD" id="cd04852">
    <property type="entry name" value="Peptidases_S8_3"/>
    <property type="match status" value="1"/>
</dbReference>
<dbReference type="InterPro" id="IPR003137">
    <property type="entry name" value="PA_domain"/>
</dbReference>